<sequence length="412" mass="43413">MNTTDATIDNKPCESELNGRFRWAVLLIAWGAMLTSFLDRIAWANIAVPAGHSFGVPVAALGVFVTAFYVGYVIANCIGGIVTDRIGPKKMLVLSLLVLGVVTAGFSQVQSVAHGLIMQSLMGVAAGADFAASVLIVAAWFDVKQRGRAVGILVTSSSASLVLANALIPLALAQYSWRSVYIILGAATSAYALLCGMTLREAPQPPQKTNTVDVSRESSRPVSLFLDRNYVLLGIAGFGGLWGTWGFAFWANALMTLGRHMSAQAAGNVMVMFGVGAVISKPLIGFVSDRLGGKRKALVIACWIAFSISLALFGWLQSVTALRIAVALLGAFAFAYTPLITLMAGELVSRGRAASAIGLINAFWQLGIVAVPPVVGAVFQTTRSFPDAFLTLAAGPALATVCMAFVREKKSF</sequence>
<evidence type="ECO:0000256" key="2">
    <source>
        <dbReference type="ARBA" id="ARBA00022989"/>
    </source>
</evidence>
<dbReference type="PANTHER" id="PTHR23527:SF1">
    <property type="entry name" value="BLL3282 PROTEIN"/>
    <property type="match status" value="1"/>
</dbReference>
<dbReference type="PANTHER" id="PTHR23527">
    <property type="entry name" value="BLL3282 PROTEIN"/>
    <property type="match status" value="1"/>
</dbReference>
<reference evidence="6 7" key="1">
    <citation type="submission" date="2020-08" db="EMBL/GenBank/DDBJ databases">
        <title>Genomic Encyclopedia of Type Strains, Phase IV (KMG-V): Genome sequencing to study the core and pangenomes of soil and plant-associated prokaryotes.</title>
        <authorList>
            <person name="Whitman W."/>
        </authorList>
    </citation>
    <scope>NUCLEOTIDE SEQUENCE [LARGE SCALE GENOMIC DNA]</scope>
    <source>
        <strain evidence="6 7">SRMrh-85</strain>
    </source>
</reference>
<feature type="transmembrane region" description="Helical" evidence="4">
    <location>
        <begin position="265"/>
        <end position="285"/>
    </location>
</feature>
<feature type="transmembrane region" description="Helical" evidence="4">
    <location>
        <begin position="21"/>
        <end position="38"/>
    </location>
</feature>
<name>A0ABR6FX62_9BURK</name>
<feature type="transmembrane region" description="Helical" evidence="4">
    <location>
        <begin position="121"/>
        <end position="143"/>
    </location>
</feature>
<proteinExistence type="predicted"/>
<evidence type="ECO:0000313" key="7">
    <source>
        <dbReference type="Proteomes" id="UP000533533"/>
    </source>
</evidence>
<keyword evidence="2 4" id="KW-1133">Transmembrane helix</keyword>
<feature type="domain" description="Major facilitator superfamily (MFS) profile" evidence="5">
    <location>
        <begin position="24"/>
        <end position="411"/>
    </location>
</feature>
<dbReference type="InterPro" id="IPR052952">
    <property type="entry name" value="MFS-Transporter"/>
</dbReference>
<evidence type="ECO:0000256" key="3">
    <source>
        <dbReference type="ARBA" id="ARBA00023136"/>
    </source>
</evidence>
<feature type="transmembrane region" description="Helical" evidence="4">
    <location>
        <begin position="322"/>
        <end position="344"/>
    </location>
</feature>
<evidence type="ECO:0000313" key="6">
    <source>
        <dbReference type="EMBL" id="MBB2932030.1"/>
    </source>
</evidence>
<dbReference type="Proteomes" id="UP000533533">
    <property type="component" value="Unassembled WGS sequence"/>
</dbReference>
<dbReference type="Pfam" id="PF07690">
    <property type="entry name" value="MFS_1"/>
    <property type="match status" value="1"/>
</dbReference>
<feature type="transmembrane region" description="Helical" evidence="4">
    <location>
        <begin position="179"/>
        <end position="199"/>
    </location>
</feature>
<feature type="transmembrane region" description="Helical" evidence="4">
    <location>
        <begin position="91"/>
        <end position="109"/>
    </location>
</feature>
<protein>
    <submittedName>
        <fullName evidence="6">Sugar phosphate permease</fullName>
    </submittedName>
</protein>
<dbReference type="EMBL" id="JACHVZ010000023">
    <property type="protein sequence ID" value="MBB2932030.1"/>
    <property type="molecule type" value="Genomic_DNA"/>
</dbReference>
<feature type="transmembrane region" description="Helical" evidence="4">
    <location>
        <begin position="230"/>
        <end position="253"/>
    </location>
</feature>
<keyword evidence="7" id="KW-1185">Reference proteome</keyword>
<feature type="transmembrane region" description="Helical" evidence="4">
    <location>
        <begin position="388"/>
        <end position="406"/>
    </location>
</feature>
<evidence type="ECO:0000256" key="1">
    <source>
        <dbReference type="ARBA" id="ARBA00022692"/>
    </source>
</evidence>
<feature type="transmembrane region" description="Helical" evidence="4">
    <location>
        <begin position="58"/>
        <end position="79"/>
    </location>
</feature>
<dbReference type="PROSITE" id="PS50850">
    <property type="entry name" value="MFS"/>
    <property type="match status" value="1"/>
</dbReference>
<dbReference type="InterPro" id="IPR036259">
    <property type="entry name" value="MFS_trans_sf"/>
</dbReference>
<dbReference type="Gene3D" id="1.20.1250.20">
    <property type="entry name" value="MFS general substrate transporter like domains"/>
    <property type="match status" value="2"/>
</dbReference>
<accession>A0ABR6FX62</accession>
<dbReference type="InterPro" id="IPR020846">
    <property type="entry name" value="MFS_dom"/>
</dbReference>
<keyword evidence="1 4" id="KW-0812">Transmembrane</keyword>
<evidence type="ECO:0000259" key="5">
    <source>
        <dbReference type="PROSITE" id="PS50850"/>
    </source>
</evidence>
<organism evidence="6 7">
    <name type="scientific">Paraburkholderia silvatlantica</name>
    <dbReference type="NCBI Taxonomy" id="321895"/>
    <lineage>
        <taxon>Bacteria</taxon>
        <taxon>Pseudomonadati</taxon>
        <taxon>Pseudomonadota</taxon>
        <taxon>Betaproteobacteria</taxon>
        <taxon>Burkholderiales</taxon>
        <taxon>Burkholderiaceae</taxon>
        <taxon>Paraburkholderia</taxon>
    </lineage>
</organism>
<feature type="transmembrane region" description="Helical" evidence="4">
    <location>
        <begin position="150"/>
        <end position="173"/>
    </location>
</feature>
<evidence type="ECO:0000256" key="4">
    <source>
        <dbReference type="SAM" id="Phobius"/>
    </source>
</evidence>
<gene>
    <name evidence="6" type="ORF">FHX59_006504</name>
</gene>
<comment type="caution">
    <text evidence="6">The sequence shown here is derived from an EMBL/GenBank/DDBJ whole genome shotgun (WGS) entry which is preliminary data.</text>
</comment>
<feature type="transmembrane region" description="Helical" evidence="4">
    <location>
        <begin position="297"/>
        <end position="316"/>
    </location>
</feature>
<dbReference type="InterPro" id="IPR011701">
    <property type="entry name" value="MFS"/>
</dbReference>
<dbReference type="SUPFAM" id="SSF103473">
    <property type="entry name" value="MFS general substrate transporter"/>
    <property type="match status" value="1"/>
</dbReference>
<keyword evidence="3 4" id="KW-0472">Membrane</keyword>
<feature type="transmembrane region" description="Helical" evidence="4">
    <location>
        <begin position="356"/>
        <end position="376"/>
    </location>
</feature>
<dbReference type="RefSeq" id="WP_165822913.1">
    <property type="nucleotide sequence ID" value="NZ_JACHVZ010000023.1"/>
</dbReference>